<dbReference type="EMBL" id="JBJQOH010000004">
    <property type="protein sequence ID" value="KAL3688909.1"/>
    <property type="molecule type" value="Genomic_DNA"/>
</dbReference>
<name>A0ABD3HHU4_9MARC</name>
<accession>A0ABD3HHU4</accession>
<reference evidence="1 2" key="1">
    <citation type="submission" date="2024-09" db="EMBL/GenBank/DDBJ databases">
        <title>Chromosome-scale assembly of Riccia sorocarpa.</title>
        <authorList>
            <person name="Paukszto L."/>
        </authorList>
    </citation>
    <scope>NUCLEOTIDE SEQUENCE [LARGE SCALE GENOMIC DNA]</scope>
    <source>
        <strain evidence="1">LP-2024</strain>
        <tissue evidence="1">Aerial parts of the thallus</tissue>
    </source>
</reference>
<dbReference type="Proteomes" id="UP001633002">
    <property type="component" value="Unassembled WGS sequence"/>
</dbReference>
<evidence type="ECO:0000313" key="1">
    <source>
        <dbReference type="EMBL" id="KAL3688909.1"/>
    </source>
</evidence>
<evidence type="ECO:0000313" key="2">
    <source>
        <dbReference type="Proteomes" id="UP001633002"/>
    </source>
</evidence>
<comment type="caution">
    <text evidence="1">The sequence shown here is derived from an EMBL/GenBank/DDBJ whole genome shotgun (WGS) entry which is preliminary data.</text>
</comment>
<organism evidence="1 2">
    <name type="scientific">Riccia sorocarpa</name>
    <dbReference type="NCBI Taxonomy" id="122646"/>
    <lineage>
        <taxon>Eukaryota</taxon>
        <taxon>Viridiplantae</taxon>
        <taxon>Streptophyta</taxon>
        <taxon>Embryophyta</taxon>
        <taxon>Marchantiophyta</taxon>
        <taxon>Marchantiopsida</taxon>
        <taxon>Marchantiidae</taxon>
        <taxon>Marchantiales</taxon>
        <taxon>Ricciaceae</taxon>
        <taxon>Riccia</taxon>
    </lineage>
</organism>
<dbReference type="PANTHER" id="PTHR46629">
    <property type="entry name" value="OS01G0917900 PROTEIN"/>
    <property type="match status" value="1"/>
</dbReference>
<keyword evidence="2" id="KW-1185">Reference proteome</keyword>
<dbReference type="InterPro" id="IPR013083">
    <property type="entry name" value="Znf_RING/FYVE/PHD"/>
</dbReference>
<dbReference type="Gene3D" id="3.30.40.10">
    <property type="entry name" value="Zinc/RING finger domain, C3HC4 (zinc finger)"/>
    <property type="match status" value="1"/>
</dbReference>
<sequence>MGGASSACKSTRVIDQSYLYIYNVADPTAYTSFSALPDRSTSPDVMYGLVQLGTQEPDLRRREPGRLGSLLEEILAAGRIGAICREQNEMSQSNHIQSSEASAVASSSRPKMTLRSLLEQDEEDSGCEELREEEVRHNGVNRVCCVCMLKKKGAAFIPCGHTFCSKIHSVLKIY</sequence>
<dbReference type="SUPFAM" id="SSF57850">
    <property type="entry name" value="RING/U-box"/>
    <property type="match status" value="1"/>
</dbReference>
<gene>
    <name evidence="1" type="ORF">R1sor_015218</name>
</gene>
<protein>
    <submittedName>
        <fullName evidence="1">Uncharacterized protein</fullName>
    </submittedName>
</protein>
<dbReference type="AlphaFoldDB" id="A0ABD3HHU4"/>
<proteinExistence type="predicted"/>